<name>G0EUB7_CUPNN</name>
<dbReference type="HOGENOM" id="CLU_522467_0_0_4"/>
<evidence type="ECO:0000313" key="2">
    <source>
        <dbReference type="Proteomes" id="UP000006798"/>
    </source>
</evidence>
<dbReference type="RefSeq" id="WP_013957738.1">
    <property type="nucleotide sequence ID" value="NC_015726.1"/>
</dbReference>
<dbReference type="InterPro" id="IPR011330">
    <property type="entry name" value="Glyco_hydro/deAcase_b/a-brl"/>
</dbReference>
<dbReference type="SUPFAM" id="SSF88713">
    <property type="entry name" value="Glycoside hydrolase/deacetylase"/>
    <property type="match status" value="1"/>
</dbReference>
<proteinExistence type="predicted"/>
<protein>
    <submittedName>
        <fullName evidence="1">Polysaccharide deacetylase</fullName>
    </submittedName>
</protein>
<organism evidence="1 2">
    <name type="scientific">Cupriavidus necator (strain ATCC 43291 / DSM 13513 / CCUG 52238 / LMG 8453 / N-1)</name>
    <name type="common">Ralstonia eutropha</name>
    <dbReference type="NCBI Taxonomy" id="1042878"/>
    <lineage>
        <taxon>Bacteria</taxon>
        <taxon>Pseudomonadati</taxon>
        <taxon>Pseudomonadota</taxon>
        <taxon>Betaproteobacteria</taxon>
        <taxon>Burkholderiales</taxon>
        <taxon>Burkholderiaceae</taxon>
        <taxon>Cupriavidus</taxon>
    </lineage>
</organism>
<dbReference type="Proteomes" id="UP000006798">
    <property type="component" value="Chromosome 1"/>
</dbReference>
<dbReference type="KEGG" id="cnc:CNE_1c28510"/>
<evidence type="ECO:0000313" key="1">
    <source>
        <dbReference type="EMBL" id="AEI78164.1"/>
    </source>
</evidence>
<reference evidence="1 2" key="1">
    <citation type="journal article" date="2011" name="J. Bacteriol.">
        <title>Complete genome sequence of the type strain Cupriavidus necator N-1.</title>
        <authorList>
            <person name="Poehlein A."/>
            <person name="Kusian B."/>
            <person name="Friedrich B."/>
            <person name="Daniel R."/>
            <person name="Bowien B."/>
        </authorList>
    </citation>
    <scope>NUCLEOTIDE SEQUENCE [LARGE SCALE GENOMIC DNA]</scope>
    <source>
        <strain evidence="2">ATCC 43291 / DSM 13513 / CCUG 52238 / LMG 8453 / N-1</strain>
    </source>
</reference>
<dbReference type="GO" id="GO:0005975">
    <property type="term" value="P:carbohydrate metabolic process"/>
    <property type="evidence" value="ECO:0007669"/>
    <property type="project" value="InterPro"/>
</dbReference>
<dbReference type="AlphaFoldDB" id="G0EUB7"/>
<sequence length="521" mass="56244">MIGVLFAQPSSTAGRLVAAALRRSVSRAQVALAGHGALDVGYPILAAVDLPDSWGDLLVGWLRGGRRKLILFGTLPPVLADRLGWASAEWPASLPEASRSQAAPSRAWRASPAVVAYGERAAILGGAKWERAFERFDFTDEWNNLGFGAIRADGSPWAVSRAMDAGAEEIAAVTVDGVRAGSYAALGELADASVLWFNRPVGPCDSFEWRIVEAFLANHRAETLPCQPVLSEIPWGYDAAITSRLDCDEDVESARPLWDAYRDMDVPFSLAVHTSNLAAARNIPLLNELLAQGGALLSHTATHAPNWGGSYEAALQEGSQSVIRLREATGRHVRYAVSPFHQSPGYALHALADIGYQGCIGGIIRNDPEFVLARGGELAGLPAGFIGHSQQCMLHGECMLAEGDPLAIFKQAFDVARDTGTLFGYLDHPFSERYAYGWQDERSRIDAHRALVAYIRQTSDKPLFMNEDIAMDFVRAKSLTQVVAGSDGYRIAAAPLHVGDLGLAVEYKGHRLPVSKELCLS</sequence>
<dbReference type="EMBL" id="CP002877">
    <property type="protein sequence ID" value="AEI78164.1"/>
    <property type="molecule type" value="Genomic_DNA"/>
</dbReference>
<gene>
    <name evidence="1" type="ordered locus">CNE_1c28510</name>
</gene>
<accession>G0EUB7</accession>
<dbReference type="Gene3D" id="3.20.20.370">
    <property type="entry name" value="Glycoside hydrolase/deacetylase"/>
    <property type="match status" value="1"/>
</dbReference>
<dbReference type="GeneID" id="34307965"/>